<evidence type="ECO:0000313" key="4">
    <source>
        <dbReference type="Proteomes" id="UP001303236"/>
    </source>
</evidence>
<dbReference type="PANTHER" id="PTHR36933">
    <property type="entry name" value="SLL0788 PROTEIN"/>
    <property type="match status" value="1"/>
</dbReference>
<name>A0ABY9W8N4_9ACTN</name>
<feature type="region of interest" description="Disordered" evidence="1">
    <location>
        <begin position="53"/>
        <end position="78"/>
    </location>
</feature>
<dbReference type="InterPro" id="IPR005183">
    <property type="entry name" value="DUF305_CopM-like"/>
</dbReference>
<evidence type="ECO:0000259" key="2">
    <source>
        <dbReference type="Pfam" id="PF03713"/>
    </source>
</evidence>
<protein>
    <submittedName>
        <fullName evidence="3">DUF305 domain-containing protein</fullName>
    </submittedName>
</protein>
<accession>A0ABY9W8N4</accession>
<evidence type="ECO:0000256" key="1">
    <source>
        <dbReference type="SAM" id="MobiDB-lite"/>
    </source>
</evidence>
<keyword evidence="4" id="KW-1185">Reference proteome</keyword>
<dbReference type="EMBL" id="CP134500">
    <property type="protein sequence ID" value="WNF31431.1"/>
    <property type="molecule type" value="Genomic_DNA"/>
</dbReference>
<dbReference type="PANTHER" id="PTHR36933:SF1">
    <property type="entry name" value="SLL0788 PROTEIN"/>
    <property type="match status" value="1"/>
</dbReference>
<dbReference type="Proteomes" id="UP001303236">
    <property type="component" value="Chromosome"/>
</dbReference>
<feature type="compositionally biased region" description="Low complexity" evidence="1">
    <location>
        <begin position="64"/>
        <end position="77"/>
    </location>
</feature>
<dbReference type="Pfam" id="PF03713">
    <property type="entry name" value="DUF305"/>
    <property type="match status" value="1"/>
</dbReference>
<dbReference type="Gene3D" id="1.20.1260.10">
    <property type="match status" value="1"/>
</dbReference>
<evidence type="ECO:0000313" key="3">
    <source>
        <dbReference type="EMBL" id="WNF31431.1"/>
    </source>
</evidence>
<organism evidence="3 4">
    <name type="scientific">Streptomyces durocortorensis</name>
    <dbReference type="NCBI Taxonomy" id="2811104"/>
    <lineage>
        <taxon>Bacteria</taxon>
        <taxon>Bacillati</taxon>
        <taxon>Actinomycetota</taxon>
        <taxon>Actinomycetes</taxon>
        <taxon>Kitasatosporales</taxon>
        <taxon>Streptomycetaceae</taxon>
        <taxon>Streptomyces</taxon>
    </lineage>
</organism>
<proteinExistence type="predicted"/>
<dbReference type="InterPro" id="IPR012347">
    <property type="entry name" value="Ferritin-like"/>
</dbReference>
<sequence>MLLGLLGMHAMGPVPAIAQEPYMNTHRKLIRRTALVAATGVSALVLAACGGNGGDRHDMGSMESTTAAPTTSAPAPTGQMMIKHHEGAIEMAEKEKAEGEYGPARESADEVIKAQTSEIEQMNKMLGKS</sequence>
<feature type="domain" description="DUF305" evidence="2">
    <location>
        <begin position="79"/>
        <end position="126"/>
    </location>
</feature>
<reference evidence="3 4" key="1">
    <citation type="submission" date="2023-09" db="EMBL/GenBank/DDBJ databases">
        <title>Genome completion map analysis of the actinomycetes C11-1.</title>
        <authorList>
            <person name="Qin P."/>
            <person name="Guan P."/>
        </authorList>
    </citation>
    <scope>NUCLEOTIDE SEQUENCE [LARGE SCALE GENOMIC DNA]</scope>
    <source>
        <strain evidence="3 4">C11-1</strain>
    </source>
</reference>
<gene>
    <name evidence="3" type="ORF">RI138_26490</name>
</gene>